<feature type="region of interest" description="Disordered" evidence="1">
    <location>
        <begin position="28"/>
        <end position="75"/>
    </location>
</feature>
<organism evidence="2">
    <name type="scientific">marine sediment metagenome</name>
    <dbReference type="NCBI Taxonomy" id="412755"/>
    <lineage>
        <taxon>unclassified sequences</taxon>
        <taxon>metagenomes</taxon>
        <taxon>ecological metagenomes</taxon>
    </lineage>
</organism>
<comment type="caution">
    <text evidence="2">The sequence shown here is derived from an EMBL/GenBank/DDBJ whole genome shotgun (WGS) entry which is preliminary data.</text>
</comment>
<proteinExistence type="predicted"/>
<name>X1B1X1_9ZZZZ</name>
<feature type="compositionally biased region" description="Polar residues" evidence="1">
    <location>
        <begin position="29"/>
        <end position="40"/>
    </location>
</feature>
<accession>X1B1X1</accession>
<evidence type="ECO:0000313" key="2">
    <source>
        <dbReference type="EMBL" id="GAG89759.1"/>
    </source>
</evidence>
<sequence>GDNILPEFEEDILRLLRKIDEKLDKLLDANSSKAESTKTATPPEDDYIKPSSIVEKQEQEEKAKERPPIEGRRICPACGGTSFNTEEDKSQVLFQQAGIKIHPKKYICRNCGTEA</sequence>
<feature type="compositionally biased region" description="Basic and acidic residues" evidence="1">
    <location>
        <begin position="55"/>
        <end position="73"/>
    </location>
</feature>
<protein>
    <submittedName>
        <fullName evidence="2">Uncharacterized protein</fullName>
    </submittedName>
</protein>
<feature type="non-terminal residue" evidence="2">
    <location>
        <position position="1"/>
    </location>
</feature>
<evidence type="ECO:0000256" key="1">
    <source>
        <dbReference type="SAM" id="MobiDB-lite"/>
    </source>
</evidence>
<dbReference type="EMBL" id="BART01011984">
    <property type="protein sequence ID" value="GAG89759.1"/>
    <property type="molecule type" value="Genomic_DNA"/>
</dbReference>
<gene>
    <name evidence="2" type="ORF">S01H4_25241</name>
</gene>
<dbReference type="AlphaFoldDB" id="X1B1X1"/>
<reference evidence="2" key="1">
    <citation type="journal article" date="2014" name="Front. Microbiol.">
        <title>High frequency of phylogenetically diverse reductive dehalogenase-homologous genes in deep subseafloor sedimentary metagenomes.</title>
        <authorList>
            <person name="Kawai M."/>
            <person name="Futagami T."/>
            <person name="Toyoda A."/>
            <person name="Takaki Y."/>
            <person name="Nishi S."/>
            <person name="Hori S."/>
            <person name="Arai W."/>
            <person name="Tsubouchi T."/>
            <person name="Morono Y."/>
            <person name="Uchiyama I."/>
            <person name="Ito T."/>
            <person name="Fujiyama A."/>
            <person name="Inagaki F."/>
            <person name="Takami H."/>
        </authorList>
    </citation>
    <scope>NUCLEOTIDE SEQUENCE</scope>
    <source>
        <strain evidence="2">Expedition CK06-06</strain>
    </source>
</reference>